<evidence type="ECO:0000313" key="1">
    <source>
        <dbReference type="EMBL" id="MVT69515.1"/>
    </source>
</evidence>
<reference evidence="1 2" key="1">
    <citation type="submission" date="2019-12" db="EMBL/GenBank/DDBJ databases">
        <title>Draft genome sequences Bradyrhizobium cajani AMBPC1010, Bradyrhizobium pachyrhizi AMBPC1040 and Bradyrhizobium yuanmingense ALSPC3051, three plant growth promoting strains isolated from nodules of Cajanus cajan L. in Dominican Republic.</title>
        <authorList>
            <person name="Flores-Felix J.D."/>
            <person name="Araujo J."/>
            <person name="Diaz-Alcantara C."/>
            <person name="Gonzalez-Andres F."/>
            <person name="Velazquez E."/>
        </authorList>
    </citation>
    <scope>NUCLEOTIDE SEQUENCE [LARGE SCALE GENOMIC DNA]</scope>
    <source>
        <strain evidence="1 2">1040</strain>
    </source>
</reference>
<dbReference type="EMBL" id="WQNF01000030">
    <property type="protein sequence ID" value="MVT69515.1"/>
    <property type="molecule type" value="Genomic_DNA"/>
</dbReference>
<sequence>MTVPDQEIHDAQEEGFANLIQLRQFPDTLYVAPALCHTRHGAWAALNQGGSGQPGDYVPGAWTIYEDNLYSLVAPEASRLKSIIDVGRIDRLETGEWALSENDLRRRRFVQLLNGALRDDLWGHGVR</sequence>
<gene>
    <name evidence="1" type="ORF">GPL21_30985</name>
</gene>
<dbReference type="RefSeq" id="WP_157347817.1">
    <property type="nucleotide sequence ID" value="NZ_WQNF01000030.1"/>
</dbReference>
<evidence type="ECO:0000313" key="2">
    <source>
        <dbReference type="Proteomes" id="UP000436468"/>
    </source>
</evidence>
<name>A0A844SVT0_9BRAD</name>
<organism evidence="1 2">
    <name type="scientific">Bradyrhizobium pachyrhizi</name>
    <dbReference type="NCBI Taxonomy" id="280333"/>
    <lineage>
        <taxon>Bacteria</taxon>
        <taxon>Pseudomonadati</taxon>
        <taxon>Pseudomonadota</taxon>
        <taxon>Alphaproteobacteria</taxon>
        <taxon>Hyphomicrobiales</taxon>
        <taxon>Nitrobacteraceae</taxon>
        <taxon>Bradyrhizobium</taxon>
    </lineage>
</organism>
<proteinExistence type="predicted"/>
<keyword evidence="2" id="KW-1185">Reference proteome</keyword>
<dbReference type="AlphaFoldDB" id="A0A844SVT0"/>
<dbReference type="Proteomes" id="UP000436468">
    <property type="component" value="Unassembled WGS sequence"/>
</dbReference>
<comment type="caution">
    <text evidence="1">The sequence shown here is derived from an EMBL/GenBank/DDBJ whole genome shotgun (WGS) entry which is preliminary data.</text>
</comment>
<protein>
    <submittedName>
        <fullName evidence="1">Uncharacterized protein</fullName>
    </submittedName>
</protein>
<accession>A0A844SVT0</accession>